<keyword evidence="3" id="KW-1185">Reference proteome</keyword>
<dbReference type="AlphaFoldDB" id="A0A1X6ZWX2"/>
<reference evidence="2 3" key="1">
    <citation type="submission" date="2017-03" db="EMBL/GenBank/DDBJ databases">
        <authorList>
            <person name="Afonso C.L."/>
            <person name="Miller P.J."/>
            <person name="Scott M.A."/>
            <person name="Spackman E."/>
            <person name="Goraichik I."/>
            <person name="Dimitrov K.M."/>
            <person name="Suarez D.L."/>
            <person name="Swayne D.E."/>
        </authorList>
    </citation>
    <scope>NUCLEOTIDE SEQUENCE [LARGE SCALE GENOMIC DNA]</scope>
    <source>
        <strain evidence="2 3">CECT 7450</strain>
    </source>
</reference>
<name>A0A1X6ZWX2_9RHOB</name>
<keyword evidence="1" id="KW-1133">Transmembrane helix</keyword>
<protein>
    <submittedName>
        <fullName evidence="2">Uncharacterized protein</fullName>
    </submittedName>
</protein>
<gene>
    <name evidence="2" type="ORF">ROA7450_03371</name>
</gene>
<sequence>MRRLLINAAIVVVILSAPIALFFMGWGLLQVYHQMGMIAFLGACVSYFIGSLGLASLVDKGQARQNPPPHDQ</sequence>
<dbReference type="EMBL" id="FWFX01000012">
    <property type="protein sequence ID" value="SLN64021.1"/>
    <property type="molecule type" value="Genomic_DNA"/>
</dbReference>
<evidence type="ECO:0000313" key="3">
    <source>
        <dbReference type="Proteomes" id="UP000193061"/>
    </source>
</evidence>
<organism evidence="2 3">
    <name type="scientific">Roseovarius albus</name>
    <dbReference type="NCBI Taxonomy" id="1247867"/>
    <lineage>
        <taxon>Bacteria</taxon>
        <taxon>Pseudomonadati</taxon>
        <taxon>Pseudomonadota</taxon>
        <taxon>Alphaproteobacteria</taxon>
        <taxon>Rhodobacterales</taxon>
        <taxon>Roseobacteraceae</taxon>
        <taxon>Roseovarius</taxon>
    </lineage>
</organism>
<keyword evidence="1" id="KW-0812">Transmembrane</keyword>
<keyword evidence="1" id="KW-0472">Membrane</keyword>
<accession>A0A1X6ZWX2</accession>
<proteinExistence type="predicted"/>
<dbReference type="Proteomes" id="UP000193061">
    <property type="component" value="Unassembled WGS sequence"/>
</dbReference>
<feature type="transmembrane region" description="Helical" evidence="1">
    <location>
        <begin position="35"/>
        <end position="58"/>
    </location>
</feature>
<evidence type="ECO:0000313" key="2">
    <source>
        <dbReference type="EMBL" id="SLN64021.1"/>
    </source>
</evidence>
<evidence type="ECO:0000256" key="1">
    <source>
        <dbReference type="SAM" id="Phobius"/>
    </source>
</evidence>
<feature type="transmembrane region" description="Helical" evidence="1">
    <location>
        <begin position="7"/>
        <end position="29"/>
    </location>
</feature>